<dbReference type="PaxDb" id="2903-EOD18456"/>
<dbReference type="STRING" id="2903.R1E5Z4"/>
<dbReference type="InterPro" id="IPR029063">
    <property type="entry name" value="SAM-dependent_MTases_sf"/>
</dbReference>
<dbReference type="EC" id="2.1.1.320" evidence="7"/>
<dbReference type="GO" id="GO:0032981">
    <property type="term" value="P:mitochondrial respiratory chain complex I assembly"/>
    <property type="evidence" value="ECO:0007669"/>
    <property type="project" value="TreeGrafter"/>
</dbReference>
<accession>A0A0D3J4M1</accession>
<dbReference type="Gene3D" id="3.40.50.12710">
    <property type="match status" value="1"/>
</dbReference>
<evidence type="ECO:0000313" key="8">
    <source>
        <dbReference type="EnsemblProtists" id="EOD18456"/>
    </source>
</evidence>
<evidence type="ECO:0000256" key="2">
    <source>
        <dbReference type="ARBA" id="ARBA00005891"/>
    </source>
</evidence>
<comment type="similarity">
    <text evidence="2 7">Belongs to the NDUFAF7 family.</text>
</comment>
<dbReference type="SUPFAM" id="SSF53335">
    <property type="entry name" value="S-adenosyl-L-methionine-dependent methyltransferases"/>
    <property type="match status" value="1"/>
</dbReference>
<keyword evidence="4 7" id="KW-0808">Transferase</keyword>
<dbReference type="AlphaFoldDB" id="A0A0D3J4M1"/>
<evidence type="ECO:0000256" key="7">
    <source>
        <dbReference type="RuleBase" id="RU364114"/>
    </source>
</evidence>
<organism evidence="8 9">
    <name type="scientific">Emiliania huxleyi (strain CCMP1516)</name>
    <dbReference type="NCBI Taxonomy" id="280463"/>
    <lineage>
        <taxon>Eukaryota</taxon>
        <taxon>Haptista</taxon>
        <taxon>Haptophyta</taxon>
        <taxon>Prymnesiophyceae</taxon>
        <taxon>Isochrysidales</taxon>
        <taxon>Noelaerhabdaceae</taxon>
        <taxon>Emiliania</taxon>
    </lineage>
</organism>
<protein>
    <recommendedName>
        <fullName evidence="7">Protein arginine methyltransferase NDUFAF7</fullName>
        <ecNumber evidence="7">2.1.1.320</ecNumber>
    </recommendedName>
</protein>
<dbReference type="GO" id="GO:0005739">
    <property type="term" value="C:mitochondrion"/>
    <property type="evidence" value="ECO:0007669"/>
    <property type="project" value="UniProtKB-SubCell"/>
</dbReference>
<keyword evidence="5 7" id="KW-0496">Mitochondrion</keyword>
<evidence type="ECO:0000256" key="1">
    <source>
        <dbReference type="ARBA" id="ARBA00004173"/>
    </source>
</evidence>
<evidence type="ECO:0000256" key="4">
    <source>
        <dbReference type="ARBA" id="ARBA00022679"/>
    </source>
</evidence>
<dbReference type="PANTHER" id="PTHR12049:SF7">
    <property type="entry name" value="PROTEIN ARGININE METHYLTRANSFERASE NDUFAF7, MITOCHONDRIAL"/>
    <property type="match status" value="1"/>
</dbReference>
<dbReference type="KEGG" id="ehx:EMIHUDRAFT_61513"/>
<comment type="function">
    <text evidence="7">Arginine methyltransferase involved in the assembly or stability of mitochondrial NADH:ubiquinone oxidoreductase complex (complex I).</text>
</comment>
<dbReference type="Proteomes" id="UP000013827">
    <property type="component" value="Unassembled WGS sequence"/>
</dbReference>
<dbReference type="GeneID" id="19046457"/>
<dbReference type="eggNOG" id="KOG2901">
    <property type="taxonomic scope" value="Eukaryota"/>
</dbReference>
<comment type="subcellular location">
    <subcellularLocation>
        <location evidence="1 7">Mitochondrion</location>
    </subcellularLocation>
</comment>
<dbReference type="OMA" id="YYHPQRN"/>
<proteinExistence type="inferred from homology"/>
<dbReference type="GO" id="GO:0032259">
    <property type="term" value="P:methylation"/>
    <property type="evidence" value="ECO:0007669"/>
    <property type="project" value="UniProtKB-KW"/>
</dbReference>
<dbReference type="InterPro" id="IPR003788">
    <property type="entry name" value="NDUFAF7"/>
</dbReference>
<dbReference type="HOGENOM" id="CLU_024840_3_2_1"/>
<reference evidence="8" key="2">
    <citation type="submission" date="2024-10" db="UniProtKB">
        <authorList>
            <consortium name="EnsemblProtists"/>
        </authorList>
    </citation>
    <scope>IDENTIFICATION</scope>
</reference>
<evidence type="ECO:0000313" key="9">
    <source>
        <dbReference type="Proteomes" id="UP000013827"/>
    </source>
</evidence>
<evidence type="ECO:0000256" key="3">
    <source>
        <dbReference type="ARBA" id="ARBA00022603"/>
    </source>
</evidence>
<evidence type="ECO:0000256" key="6">
    <source>
        <dbReference type="ARBA" id="ARBA00048612"/>
    </source>
</evidence>
<comment type="catalytic activity">
    <reaction evidence="6 7">
        <text>L-arginyl-[protein] + 2 S-adenosyl-L-methionine = N(omega),N(omega)'-dimethyl-L-arginyl-[protein] + 2 S-adenosyl-L-homocysteine + 2 H(+)</text>
        <dbReference type="Rhea" id="RHEA:48108"/>
        <dbReference type="Rhea" id="RHEA-COMP:10532"/>
        <dbReference type="Rhea" id="RHEA-COMP:11992"/>
        <dbReference type="ChEBI" id="CHEBI:15378"/>
        <dbReference type="ChEBI" id="CHEBI:29965"/>
        <dbReference type="ChEBI" id="CHEBI:57856"/>
        <dbReference type="ChEBI" id="CHEBI:59789"/>
        <dbReference type="ChEBI" id="CHEBI:88221"/>
        <dbReference type="EC" id="2.1.1.320"/>
    </reaction>
</comment>
<dbReference type="InterPro" id="IPR038375">
    <property type="entry name" value="NDUFAF7_sf"/>
</dbReference>
<dbReference type="GO" id="GO:0035243">
    <property type="term" value="F:protein-arginine omega-N symmetric methyltransferase activity"/>
    <property type="evidence" value="ECO:0007669"/>
    <property type="project" value="UniProtKB-EC"/>
</dbReference>
<dbReference type="RefSeq" id="XP_005770885.1">
    <property type="nucleotide sequence ID" value="XM_005770828.1"/>
</dbReference>
<evidence type="ECO:0000256" key="5">
    <source>
        <dbReference type="ARBA" id="ARBA00023128"/>
    </source>
</evidence>
<keyword evidence="9" id="KW-1185">Reference proteome</keyword>
<dbReference type="PANTHER" id="PTHR12049">
    <property type="entry name" value="PROTEIN ARGININE METHYLTRANSFERASE NDUFAF7, MITOCHONDRIAL"/>
    <property type="match status" value="1"/>
</dbReference>
<name>A0A0D3J4M1_EMIH1</name>
<reference evidence="9" key="1">
    <citation type="journal article" date="2013" name="Nature">
        <title>Pan genome of the phytoplankton Emiliania underpins its global distribution.</title>
        <authorList>
            <person name="Read B.A."/>
            <person name="Kegel J."/>
            <person name="Klute M.J."/>
            <person name="Kuo A."/>
            <person name="Lefebvre S.C."/>
            <person name="Maumus F."/>
            <person name="Mayer C."/>
            <person name="Miller J."/>
            <person name="Monier A."/>
            <person name="Salamov A."/>
            <person name="Young J."/>
            <person name="Aguilar M."/>
            <person name="Claverie J.M."/>
            <person name="Frickenhaus S."/>
            <person name="Gonzalez K."/>
            <person name="Herman E.K."/>
            <person name="Lin Y.C."/>
            <person name="Napier J."/>
            <person name="Ogata H."/>
            <person name="Sarno A.F."/>
            <person name="Shmutz J."/>
            <person name="Schroeder D."/>
            <person name="de Vargas C."/>
            <person name="Verret F."/>
            <person name="von Dassow P."/>
            <person name="Valentin K."/>
            <person name="Van de Peer Y."/>
            <person name="Wheeler G."/>
            <person name="Dacks J.B."/>
            <person name="Delwiche C.F."/>
            <person name="Dyhrman S.T."/>
            <person name="Glockner G."/>
            <person name="John U."/>
            <person name="Richards T."/>
            <person name="Worden A.Z."/>
            <person name="Zhang X."/>
            <person name="Grigoriev I.V."/>
            <person name="Allen A.E."/>
            <person name="Bidle K."/>
            <person name="Borodovsky M."/>
            <person name="Bowler C."/>
            <person name="Brownlee C."/>
            <person name="Cock J.M."/>
            <person name="Elias M."/>
            <person name="Gladyshev V.N."/>
            <person name="Groth M."/>
            <person name="Guda C."/>
            <person name="Hadaegh A."/>
            <person name="Iglesias-Rodriguez M.D."/>
            <person name="Jenkins J."/>
            <person name="Jones B.M."/>
            <person name="Lawson T."/>
            <person name="Leese F."/>
            <person name="Lindquist E."/>
            <person name="Lobanov A."/>
            <person name="Lomsadze A."/>
            <person name="Malik S.B."/>
            <person name="Marsh M.E."/>
            <person name="Mackinder L."/>
            <person name="Mock T."/>
            <person name="Mueller-Roeber B."/>
            <person name="Pagarete A."/>
            <person name="Parker M."/>
            <person name="Probert I."/>
            <person name="Quesneville H."/>
            <person name="Raines C."/>
            <person name="Rensing S.A."/>
            <person name="Riano-Pachon D.M."/>
            <person name="Richier S."/>
            <person name="Rokitta S."/>
            <person name="Shiraiwa Y."/>
            <person name="Soanes D.M."/>
            <person name="van der Giezen M."/>
            <person name="Wahlund T.M."/>
            <person name="Williams B."/>
            <person name="Wilson W."/>
            <person name="Wolfe G."/>
            <person name="Wurch L.L."/>
        </authorList>
    </citation>
    <scope>NUCLEOTIDE SEQUENCE</scope>
</reference>
<dbReference type="EnsemblProtists" id="EOD18456">
    <property type="protein sequence ID" value="EOD18456"/>
    <property type="gene ID" value="EMIHUDRAFT_61513"/>
</dbReference>
<sequence length="423" mass="44950">MSRFVRSALRHTRRAGSRGRCTTVAVDTSGLLGRRAGPHHHHQHAGLLRELASRIRFRGPLTVAEYMGLALTHPEHGYYMRRDAFGRAGDFTTSPEVCQAFGELVGVWCVAAWEALGRPARVRLAEAGPGRGTLMADLLRASAAFPAFREAVCGVHLLEVSPFNRASQRSALEPLVAAGQLHWHAAVSELPQEPVLLVAHEFLDALPVHQFVRTRVGWREKLADLDADPRHLDFVLSPSPTPASTLLTKAAPPRCPPAPPQELPAHADAAEVSPAALSFVQGLSSHLAAAGGAALLIDYGSDAPPSDSLRGIRGHRFVHPLHAPGEADLSVDVDFRAVRAAATATDAALVCPPLVEQRHFLAAMGLEARVNALLRAAPSDEVRQALFDGATRLVESPGMGSAYKALAIAHPSMGGGIPGFGTA</sequence>
<keyword evidence="3 7" id="KW-0489">Methyltransferase</keyword>
<dbReference type="Pfam" id="PF02636">
    <property type="entry name" value="Methyltransf_28"/>
    <property type="match status" value="1"/>
</dbReference>